<dbReference type="SUPFAM" id="SSF56672">
    <property type="entry name" value="DNA/RNA polymerases"/>
    <property type="match status" value="1"/>
</dbReference>
<dbReference type="EMBL" id="LSSL01004484">
    <property type="protein sequence ID" value="OLY79420.1"/>
    <property type="molecule type" value="Genomic_DNA"/>
</dbReference>
<name>A0A1R0GRB3_9FUNG</name>
<dbReference type="SUPFAM" id="SSF56219">
    <property type="entry name" value="DNase I-like"/>
    <property type="match status" value="1"/>
</dbReference>
<comment type="caution">
    <text evidence="2">The sequence shown here is derived from an EMBL/GenBank/DDBJ whole genome shotgun (WGS) entry which is preliminary data.</text>
</comment>
<dbReference type="Pfam" id="PF00078">
    <property type="entry name" value="RVT_1"/>
    <property type="match status" value="1"/>
</dbReference>
<evidence type="ECO:0000313" key="3">
    <source>
        <dbReference type="Proteomes" id="UP000187455"/>
    </source>
</evidence>
<keyword evidence="2" id="KW-0695">RNA-directed DNA polymerase</keyword>
<sequence length="982" mass="110578">MFNCLKVGYYNCNGLSNYKWEYVVSALSSGSFDMIFLAETWFVDQSFHESSPLHVCSSRLGSNRRSAGRQKNGMMLLSSPSLRQHISMTATSEFAVQVQVFGQLIVGVYFPPSLSVNTIREYIPAKNISLLLGDINTFFGSSFGQVRNRPSDRINFFDGLASQNRWIHLRPAVDNNFPDHAFCNSEIKATWDVFSGPSVNRSDHSLMICTVQLDSVSNHSPSFDSIRYNLKDISEPIIRSRIISEYEGNRKMIVRFFNYIKGIGRSHGYSELVKVVDFSYESIFNLFHEICRSVLGSYSVFSAKSSCASGKFNTDALNSVCSASEAAKIYKKSLKQSTMDHSIQSRDCNLSAVQDVYNYYSDLYSPPPIVSSDSVSFDSALFPDDLGLKFFSASKIKSSIIGYSDSKATGPDNVHISVLKVLAESTLFLDDLSEFFSLCCKFGVTPSEWNNTLIHPISKTGTSGTIENFRPITLTSTVRKIFESCLLVHIEETQLVQVHQTQSGFRKDHSTMGIIIATNDLLFLSPPYNRPNRIFLDLSNAYDRVSMDILIGKMISKGISYQLICLIKSLFMNTKSRISVNGTLTDVFTRHTGLLQGSILSPLLFNFYINDLACALSAASCNGIPSALFYADDIQLLPISRSHAKNLLKIFSDWLDSNNMILNIKKSAFIGPSPWNLHFNGQLLPKPSSYNYLGMPYTDKGFDVNKYCRSAGFRAMNQIKSLQKTGKIWHPLVKLNIFKSFVRSIWEYPSPILNLPKFSADLTPLEDAQSAGLSWVAGVSLFHGKQYKRLIASLCGVESVADRLETLGIKFSYNFEQARDSDVLLDLIKLIKSKNIYIFPQAYLSSEICSIPAYKSNFESISENYNKYFFDRRLSNISKIKAVATDRIRLIKPESRNPINLADVSFYLSNKMLINQAIRWRMSSYGFGTDCPVCHEKFKYTHVQRCLGILNFDKYFVYSKKNKLEAELTKLISLAPPNLSSN</sequence>
<keyword evidence="2" id="KW-0808">Transferase</keyword>
<dbReference type="PANTHER" id="PTHR19446">
    <property type="entry name" value="REVERSE TRANSCRIPTASES"/>
    <property type="match status" value="1"/>
</dbReference>
<evidence type="ECO:0000259" key="1">
    <source>
        <dbReference type="PROSITE" id="PS50878"/>
    </source>
</evidence>
<dbReference type="GO" id="GO:0003964">
    <property type="term" value="F:RNA-directed DNA polymerase activity"/>
    <property type="evidence" value="ECO:0007669"/>
    <property type="project" value="UniProtKB-KW"/>
</dbReference>
<evidence type="ECO:0000313" key="2">
    <source>
        <dbReference type="EMBL" id="OLY79420.1"/>
    </source>
</evidence>
<dbReference type="InterPro" id="IPR043502">
    <property type="entry name" value="DNA/RNA_pol_sf"/>
</dbReference>
<protein>
    <submittedName>
        <fullName evidence="2">RNA-directed DNA polymerase from mobile element jockey</fullName>
    </submittedName>
</protein>
<feature type="domain" description="Reverse transcriptase" evidence="1">
    <location>
        <begin position="438"/>
        <end position="697"/>
    </location>
</feature>
<accession>A0A1R0GRB3</accession>
<dbReference type="PROSITE" id="PS50878">
    <property type="entry name" value="RT_POL"/>
    <property type="match status" value="1"/>
</dbReference>
<dbReference type="InterPro" id="IPR036691">
    <property type="entry name" value="Endo/exonu/phosph_ase_sf"/>
</dbReference>
<organism evidence="2 3">
    <name type="scientific">Smittium mucronatum</name>
    <dbReference type="NCBI Taxonomy" id="133383"/>
    <lineage>
        <taxon>Eukaryota</taxon>
        <taxon>Fungi</taxon>
        <taxon>Fungi incertae sedis</taxon>
        <taxon>Zoopagomycota</taxon>
        <taxon>Kickxellomycotina</taxon>
        <taxon>Harpellomycetes</taxon>
        <taxon>Harpellales</taxon>
        <taxon>Legeriomycetaceae</taxon>
        <taxon>Smittium</taxon>
    </lineage>
</organism>
<dbReference type="STRING" id="133383.A0A1R0GRB3"/>
<dbReference type="Proteomes" id="UP000187455">
    <property type="component" value="Unassembled WGS sequence"/>
</dbReference>
<gene>
    <name evidence="2" type="ORF">AYI68_g6511</name>
</gene>
<dbReference type="Pfam" id="PF03372">
    <property type="entry name" value="Exo_endo_phos"/>
    <property type="match status" value="1"/>
</dbReference>
<dbReference type="InterPro" id="IPR000477">
    <property type="entry name" value="RT_dom"/>
</dbReference>
<keyword evidence="2" id="KW-0548">Nucleotidyltransferase</keyword>
<reference evidence="2 3" key="1">
    <citation type="journal article" date="2016" name="Mol. Biol. Evol.">
        <title>Genome-Wide Survey of Gut Fungi (Harpellales) Reveals the First Horizontally Transferred Ubiquitin Gene from a Mosquito Host.</title>
        <authorList>
            <person name="Wang Y."/>
            <person name="White M.M."/>
            <person name="Kvist S."/>
            <person name="Moncalvo J.M."/>
        </authorList>
    </citation>
    <scope>NUCLEOTIDE SEQUENCE [LARGE SCALE GENOMIC DNA]</scope>
    <source>
        <strain evidence="2 3">ALG-7-W6</strain>
    </source>
</reference>
<dbReference type="Gene3D" id="3.60.10.10">
    <property type="entry name" value="Endonuclease/exonuclease/phosphatase"/>
    <property type="match status" value="1"/>
</dbReference>
<keyword evidence="3" id="KW-1185">Reference proteome</keyword>
<proteinExistence type="predicted"/>
<dbReference type="CDD" id="cd01650">
    <property type="entry name" value="RT_nLTR_like"/>
    <property type="match status" value="1"/>
</dbReference>
<dbReference type="InterPro" id="IPR005135">
    <property type="entry name" value="Endo/exonuclease/phosphatase"/>
</dbReference>
<dbReference type="OrthoDB" id="5514950at2759"/>
<dbReference type="AlphaFoldDB" id="A0A1R0GRB3"/>